<dbReference type="InterPro" id="IPR052400">
    <property type="entry name" value="Zn2-C6_fungal_TF"/>
</dbReference>
<dbReference type="Pfam" id="PF00172">
    <property type="entry name" value="Zn_clus"/>
    <property type="match status" value="1"/>
</dbReference>
<proteinExistence type="predicted"/>
<dbReference type="SUPFAM" id="SSF57701">
    <property type="entry name" value="Zn2/Cys6 DNA-binding domain"/>
    <property type="match status" value="1"/>
</dbReference>
<dbReference type="InterPro" id="IPR036864">
    <property type="entry name" value="Zn2-C6_fun-type_DNA-bd_sf"/>
</dbReference>
<dbReference type="GO" id="GO:0009893">
    <property type="term" value="P:positive regulation of metabolic process"/>
    <property type="evidence" value="ECO:0007669"/>
    <property type="project" value="UniProtKB-ARBA"/>
</dbReference>
<evidence type="ECO:0000256" key="4">
    <source>
        <dbReference type="ARBA" id="ARBA00023242"/>
    </source>
</evidence>
<dbReference type="GO" id="GO:0008270">
    <property type="term" value="F:zinc ion binding"/>
    <property type="evidence" value="ECO:0007669"/>
    <property type="project" value="InterPro"/>
</dbReference>
<dbReference type="OMA" id="YLWYRKA"/>
<evidence type="ECO:0000256" key="3">
    <source>
        <dbReference type="ARBA" id="ARBA00023163"/>
    </source>
</evidence>
<sequence length="402" mass="45365">MSSTCAENALGQKRRTTQRRSRYGCRNCKLRKLKCDESRPHCKKCRAFGIVCNFMFNIPDLQPIAAETGRPSLALRGTAELQPPLASAVWTADQSSFYQLNTKCQGFLTRYYGSSLLTPDDPKMMHVNRKLLQLAFAYPYLMHASLAVALTYDRHLNTVGGSRRSLDECYHWYQSTALLNRRFRERPINAEDKDPLWGTLAALAVLAFSSPEACTPEESWPFAPSDQQTDALDWVRLSKGKMALWHIVDPLRPDSVFRVMAPTFAQMNAPVPQRGVQGIPRAVAALCLLHEASTAGDNPYFEAAHAVALILNLPDTKVTTGPAQLFIRSIHGVFEDMLRNRDPVALVLLYLWYRQAGRSIWWIELRARVECPSICLYLQRYHKGDTAVQAFLPGGVFAERWG</sequence>
<dbReference type="Proteomes" id="UP000184546">
    <property type="component" value="Unassembled WGS sequence"/>
</dbReference>
<dbReference type="PANTHER" id="PTHR47657:SF11">
    <property type="entry name" value="FINGER DOMAIN PROTEIN, PUTATIVE (AFU_ORTHOLOGUE AFUA_1G01650)-RELATED"/>
    <property type="match status" value="1"/>
</dbReference>
<dbReference type="InterPro" id="IPR001138">
    <property type="entry name" value="Zn2Cys6_DnaBD"/>
</dbReference>
<name>A0A1L9X6T5_ASPA1</name>
<evidence type="ECO:0000259" key="5">
    <source>
        <dbReference type="PROSITE" id="PS50048"/>
    </source>
</evidence>
<dbReference type="AlphaFoldDB" id="A0A1L9X6T5"/>
<evidence type="ECO:0000313" key="7">
    <source>
        <dbReference type="Proteomes" id="UP000184546"/>
    </source>
</evidence>
<reference evidence="7" key="1">
    <citation type="journal article" date="2017" name="Genome Biol.">
        <title>Comparative genomics reveals high biological diversity and specific adaptations in the industrially and medically important fungal genus Aspergillus.</title>
        <authorList>
            <person name="de Vries R.P."/>
            <person name="Riley R."/>
            <person name="Wiebenga A."/>
            <person name="Aguilar-Osorio G."/>
            <person name="Amillis S."/>
            <person name="Uchima C.A."/>
            <person name="Anderluh G."/>
            <person name="Asadollahi M."/>
            <person name="Askin M."/>
            <person name="Barry K."/>
            <person name="Battaglia E."/>
            <person name="Bayram O."/>
            <person name="Benocci T."/>
            <person name="Braus-Stromeyer S.A."/>
            <person name="Caldana C."/>
            <person name="Canovas D."/>
            <person name="Cerqueira G.C."/>
            <person name="Chen F."/>
            <person name="Chen W."/>
            <person name="Choi C."/>
            <person name="Clum A."/>
            <person name="Dos Santos R.A."/>
            <person name="Damasio A.R."/>
            <person name="Diallinas G."/>
            <person name="Emri T."/>
            <person name="Fekete E."/>
            <person name="Flipphi M."/>
            <person name="Freyberg S."/>
            <person name="Gallo A."/>
            <person name="Gournas C."/>
            <person name="Habgood R."/>
            <person name="Hainaut M."/>
            <person name="Harispe M.L."/>
            <person name="Henrissat B."/>
            <person name="Hilden K.S."/>
            <person name="Hope R."/>
            <person name="Hossain A."/>
            <person name="Karabika E."/>
            <person name="Karaffa L."/>
            <person name="Karanyi Z."/>
            <person name="Krasevec N."/>
            <person name="Kuo A."/>
            <person name="Kusch H."/>
            <person name="LaButti K."/>
            <person name="Lagendijk E.L."/>
            <person name="Lapidus A."/>
            <person name="Levasseur A."/>
            <person name="Lindquist E."/>
            <person name="Lipzen A."/>
            <person name="Logrieco A.F."/>
            <person name="MacCabe A."/>
            <person name="Maekelae M.R."/>
            <person name="Malavazi I."/>
            <person name="Melin P."/>
            <person name="Meyer V."/>
            <person name="Mielnichuk N."/>
            <person name="Miskei M."/>
            <person name="Molnar A.P."/>
            <person name="Mule G."/>
            <person name="Ngan C.Y."/>
            <person name="Orejas M."/>
            <person name="Orosz E."/>
            <person name="Ouedraogo J.P."/>
            <person name="Overkamp K.M."/>
            <person name="Park H.-S."/>
            <person name="Perrone G."/>
            <person name="Piumi F."/>
            <person name="Punt P.J."/>
            <person name="Ram A.F."/>
            <person name="Ramon A."/>
            <person name="Rauscher S."/>
            <person name="Record E."/>
            <person name="Riano-Pachon D.M."/>
            <person name="Robert V."/>
            <person name="Roehrig J."/>
            <person name="Ruller R."/>
            <person name="Salamov A."/>
            <person name="Salih N.S."/>
            <person name="Samson R.A."/>
            <person name="Sandor E."/>
            <person name="Sanguinetti M."/>
            <person name="Schuetze T."/>
            <person name="Sepcic K."/>
            <person name="Shelest E."/>
            <person name="Sherlock G."/>
            <person name="Sophianopoulou V."/>
            <person name="Squina F.M."/>
            <person name="Sun H."/>
            <person name="Susca A."/>
            <person name="Todd R.B."/>
            <person name="Tsang A."/>
            <person name="Unkles S.E."/>
            <person name="van de Wiele N."/>
            <person name="van Rossen-Uffink D."/>
            <person name="Oliveira J.V."/>
            <person name="Vesth T.C."/>
            <person name="Visser J."/>
            <person name="Yu J.-H."/>
            <person name="Zhou M."/>
            <person name="Andersen M.R."/>
            <person name="Archer D.B."/>
            <person name="Baker S.E."/>
            <person name="Benoit I."/>
            <person name="Brakhage A.A."/>
            <person name="Braus G.H."/>
            <person name="Fischer R."/>
            <person name="Frisvad J.C."/>
            <person name="Goldman G.H."/>
            <person name="Houbraken J."/>
            <person name="Oakley B."/>
            <person name="Pocsi I."/>
            <person name="Scazzocchio C."/>
            <person name="Seiboth B."/>
            <person name="vanKuyk P.A."/>
            <person name="Wortman J."/>
            <person name="Dyer P.S."/>
            <person name="Grigoriev I.V."/>
        </authorList>
    </citation>
    <scope>NUCLEOTIDE SEQUENCE [LARGE SCALE GENOMIC DNA]</scope>
    <source>
        <strain evidence="7">ATCC 16872 / CBS 172.66 / WB 5094</strain>
    </source>
</reference>
<dbReference type="PROSITE" id="PS50048">
    <property type="entry name" value="ZN2_CY6_FUNGAL_2"/>
    <property type="match status" value="1"/>
</dbReference>
<dbReference type="Gene3D" id="4.10.240.10">
    <property type="entry name" value="Zn(2)-C6 fungal-type DNA-binding domain"/>
    <property type="match status" value="1"/>
</dbReference>
<dbReference type="GeneID" id="30974468"/>
<keyword evidence="7" id="KW-1185">Reference proteome</keyword>
<dbReference type="PROSITE" id="PS00463">
    <property type="entry name" value="ZN2_CY6_FUNGAL_1"/>
    <property type="match status" value="1"/>
</dbReference>
<dbReference type="CDD" id="cd00067">
    <property type="entry name" value="GAL4"/>
    <property type="match status" value="1"/>
</dbReference>
<dbReference type="GO" id="GO:0000981">
    <property type="term" value="F:DNA-binding transcription factor activity, RNA polymerase II-specific"/>
    <property type="evidence" value="ECO:0007669"/>
    <property type="project" value="InterPro"/>
</dbReference>
<gene>
    <name evidence="6" type="ORF">ASPACDRAFT_39780</name>
</gene>
<keyword evidence="2" id="KW-0238">DNA-binding</keyword>
<feature type="domain" description="Zn(2)-C6 fungal-type" evidence="5">
    <location>
        <begin position="24"/>
        <end position="54"/>
    </location>
</feature>
<evidence type="ECO:0000313" key="6">
    <source>
        <dbReference type="EMBL" id="OJK04165.1"/>
    </source>
</evidence>
<dbReference type="OrthoDB" id="3031538at2759"/>
<dbReference type="PANTHER" id="PTHR47657">
    <property type="entry name" value="STEROL REGULATORY ELEMENT-BINDING PROTEIN ECM22"/>
    <property type="match status" value="1"/>
</dbReference>
<dbReference type="VEuPathDB" id="FungiDB:ASPACDRAFT_39780"/>
<keyword evidence="4" id="KW-0539">Nucleus</keyword>
<protein>
    <recommendedName>
        <fullName evidence="5">Zn(2)-C6 fungal-type domain-containing protein</fullName>
    </recommendedName>
</protein>
<keyword evidence="3" id="KW-0804">Transcription</keyword>
<dbReference type="EMBL" id="KV878971">
    <property type="protein sequence ID" value="OJK04165.1"/>
    <property type="molecule type" value="Genomic_DNA"/>
</dbReference>
<dbReference type="GO" id="GO:0003677">
    <property type="term" value="F:DNA binding"/>
    <property type="evidence" value="ECO:0007669"/>
    <property type="project" value="UniProtKB-KW"/>
</dbReference>
<evidence type="ECO:0000256" key="2">
    <source>
        <dbReference type="ARBA" id="ARBA00023125"/>
    </source>
</evidence>
<keyword evidence="1" id="KW-0805">Transcription regulation</keyword>
<dbReference type="RefSeq" id="XP_020060504.1">
    <property type="nucleotide sequence ID" value="XM_020200654.1"/>
</dbReference>
<dbReference type="SMART" id="SM00066">
    <property type="entry name" value="GAL4"/>
    <property type="match status" value="1"/>
</dbReference>
<accession>A0A1L9X6T5</accession>
<evidence type="ECO:0000256" key="1">
    <source>
        <dbReference type="ARBA" id="ARBA00023015"/>
    </source>
</evidence>
<organism evidence="6 7">
    <name type="scientific">Aspergillus aculeatus (strain ATCC 16872 / CBS 172.66 / WB 5094)</name>
    <dbReference type="NCBI Taxonomy" id="690307"/>
    <lineage>
        <taxon>Eukaryota</taxon>
        <taxon>Fungi</taxon>
        <taxon>Dikarya</taxon>
        <taxon>Ascomycota</taxon>
        <taxon>Pezizomycotina</taxon>
        <taxon>Eurotiomycetes</taxon>
        <taxon>Eurotiomycetidae</taxon>
        <taxon>Eurotiales</taxon>
        <taxon>Aspergillaceae</taxon>
        <taxon>Aspergillus</taxon>
        <taxon>Aspergillus subgen. Circumdati</taxon>
    </lineage>
</organism>